<evidence type="ECO:0000256" key="8">
    <source>
        <dbReference type="SAM" id="MobiDB-lite"/>
    </source>
</evidence>
<feature type="region of interest" description="Disordered" evidence="8">
    <location>
        <begin position="58"/>
        <end position="107"/>
    </location>
</feature>
<dbReference type="Proteomes" id="UP000800093">
    <property type="component" value="Unassembled WGS sequence"/>
</dbReference>
<evidence type="ECO:0000256" key="6">
    <source>
        <dbReference type="ARBA" id="ARBA00023027"/>
    </source>
</evidence>
<dbReference type="OrthoDB" id="420264at2759"/>
<feature type="binding site" evidence="7">
    <location>
        <position position="271"/>
    </location>
    <ligand>
        <name>Zn(2+)</name>
        <dbReference type="ChEBI" id="CHEBI:29105"/>
    </ligand>
</feature>
<proteinExistence type="inferred from homology"/>
<dbReference type="InterPro" id="IPR026590">
    <property type="entry name" value="Ssirtuin_cat_dom"/>
</dbReference>
<dbReference type="GO" id="GO:0005634">
    <property type="term" value="C:nucleus"/>
    <property type="evidence" value="ECO:0007669"/>
    <property type="project" value="TreeGrafter"/>
</dbReference>
<feature type="binding site" evidence="7">
    <location>
        <position position="268"/>
    </location>
    <ligand>
        <name>Zn(2+)</name>
        <dbReference type="ChEBI" id="CHEBI:29105"/>
    </ligand>
</feature>
<dbReference type="CDD" id="cd01408">
    <property type="entry name" value="SIRT1"/>
    <property type="match status" value="1"/>
</dbReference>
<dbReference type="SUPFAM" id="SSF52467">
    <property type="entry name" value="DHS-like NAD/FAD-binding domain"/>
    <property type="match status" value="1"/>
</dbReference>
<keyword evidence="6" id="KW-0520">NAD</keyword>
<dbReference type="PROSITE" id="PS50305">
    <property type="entry name" value="SIRTUIN"/>
    <property type="match status" value="1"/>
</dbReference>
<keyword evidence="5 7" id="KW-0862">Zinc</keyword>
<sequence>MTDYLKSSGLRLSPDEIEEISQWGRKTSETIPLQPAKRPVNLHLLRILQFTAVKIGRKHKAHRQQLQQSKPWRNSEKGRSKGRRKGRFDKMGQEESHMIDEDEPTRTLDSRTLESVATFIKNGHARKIVVMTGAGISTSAGIPDFRSPDTGIYANLAQLNLPYAEAVFDISYFRNNPLPFYTLAQELYPGKYRPTITHSFINLLYQKGLLLKLFTQNIDCLEREAGVPGDVIVEAHGSFARQSCVECKHPYPQDLMQKAIHEKSVPTCLECNGLVKPEIVFFGEQLPTEFFANRGLPVEADLCIVMGTSLSVQPFASLPEFCSQGTPRVLINQERVGTMGSRSDDVLILGDCDGGVRKLAEACGWLEELNELWAKTAPKATGKEKEVANKTQDERLEDEIEKLTKEVEESLKLGKNQQKWLENHLDEKIARQKEDENEVATDSASAPAEPEKVLRPGETNSPGDSDGGGLSHVFPFLSKKSSR</sequence>
<dbReference type="PANTHER" id="PTHR11085">
    <property type="entry name" value="NAD-DEPENDENT PROTEIN DEACYLASE SIRTUIN-5, MITOCHONDRIAL-RELATED"/>
    <property type="match status" value="1"/>
</dbReference>
<evidence type="ECO:0000256" key="7">
    <source>
        <dbReference type="PROSITE-ProRule" id="PRU00236"/>
    </source>
</evidence>
<evidence type="ECO:0000256" key="1">
    <source>
        <dbReference type="ARBA" id="ARBA00001947"/>
    </source>
</evidence>
<dbReference type="GO" id="GO:0017136">
    <property type="term" value="F:histone deacetylase activity, NAD-dependent"/>
    <property type="evidence" value="ECO:0007669"/>
    <property type="project" value="TreeGrafter"/>
</dbReference>
<evidence type="ECO:0000256" key="3">
    <source>
        <dbReference type="ARBA" id="ARBA00022679"/>
    </source>
</evidence>
<comment type="caution">
    <text evidence="10">The sequence shown here is derived from an EMBL/GenBank/DDBJ whole genome shotgun (WGS) entry which is preliminary data.</text>
</comment>
<keyword evidence="4 7" id="KW-0479">Metal-binding</keyword>
<evidence type="ECO:0000313" key="11">
    <source>
        <dbReference type="Proteomes" id="UP000800093"/>
    </source>
</evidence>
<dbReference type="Gene3D" id="3.30.1600.10">
    <property type="entry name" value="SIR2/SIRT2 'Small Domain"/>
    <property type="match status" value="1"/>
</dbReference>
<dbReference type="PANTHER" id="PTHR11085:SF6">
    <property type="entry name" value="NAD-DEPENDENT PROTEIN DEACETYLASE SIRTUIN-2"/>
    <property type="match status" value="1"/>
</dbReference>
<dbReference type="Pfam" id="PF02146">
    <property type="entry name" value="SIR2"/>
    <property type="match status" value="1"/>
</dbReference>
<dbReference type="InterPro" id="IPR026591">
    <property type="entry name" value="Sirtuin_cat_small_dom_sf"/>
</dbReference>
<feature type="active site" description="Proton acceptor" evidence="7">
    <location>
        <position position="236"/>
    </location>
</feature>
<evidence type="ECO:0000256" key="5">
    <source>
        <dbReference type="ARBA" id="ARBA00022833"/>
    </source>
</evidence>
<comment type="cofactor">
    <cofactor evidence="1">
        <name>Zn(2+)</name>
        <dbReference type="ChEBI" id="CHEBI:29105"/>
    </cofactor>
</comment>
<dbReference type="GO" id="GO:0070403">
    <property type="term" value="F:NAD+ binding"/>
    <property type="evidence" value="ECO:0007669"/>
    <property type="project" value="InterPro"/>
</dbReference>
<name>A0A9P4K2M1_9PLEO</name>
<dbReference type="EMBL" id="ML986673">
    <property type="protein sequence ID" value="KAF2260766.1"/>
    <property type="molecule type" value="Genomic_DNA"/>
</dbReference>
<dbReference type="InterPro" id="IPR003000">
    <property type="entry name" value="Sirtuin"/>
</dbReference>
<feature type="domain" description="Deacetylase sirtuin-type" evidence="9">
    <location>
        <begin position="106"/>
        <end position="366"/>
    </location>
</feature>
<dbReference type="AlphaFoldDB" id="A0A9P4K2M1"/>
<organism evidence="10 11">
    <name type="scientific">Lojkania enalia</name>
    <dbReference type="NCBI Taxonomy" id="147567"/>
    <lineage>
        <taxon>Eukaryota</taxon>
        <taxon>Fungi</taxon>
        <taxon>Dikarya</taxon>
        <taxon>Ascomycota</taxon>
        <taxon>Pezizomycotina</taxon>
        <taxon>Dothideomycetes</taxon>
        <taxon>Pleosporomycetidae</taxon>
        <taxon>Pleosporales</taxon>
        <taxon>Pleosporales incertae sedis</taxon>
        <taxon>Lojkania</taxon>
    </lineage>
</organism>
<protein>
    <submittedName>
        <fullName evidence="10">NAD-dependent deacetylase sirtuin-2</fullName>
    </submittedName>
</protein>
<keyword evidence="3" id="KW-0808">Transferase</keyword>
<dbReference type="Gene3D" id="3.40.50.1220">
    <property type="entry name" value="TPP-binding domain"/>
    <property type="match status" value="1"/>
</dbReference>
<feature type="region of interest" description="Disordered" evidence="8">
    <location>
        <begin position="429"/>
        <end position="483"/>
    </location>
</feature>
<keyword evidence="11" id="KW-1185">Reference proteome</keyword>
<reference evidence="11" key="1">
    <citation type="journal article" date="2020" name="Stud. Mycol.">
        <title>101 Dothideomycetes genomes: A test case for predicting lifestyles and emergence of pathogens.</title>
        <authorList>
            <person name="Haridas S."/>
            <person name="Albert R."/>
            <person name="Binder M."/>
            <person name="Bloem J."/>
            <person name="LaButti K."/>
            <person name="Salamov A."/>
            <person name="Andreopoulos B."/>
            <person name="Baker S."/>
            <person name="Barry K."/>
            <person name="Bills G."/>
            <person name="Bluhm B."/>
            <person name="Cannon C."/>
            <person name="Castanera R."/>
            <person name="Culley D."/>
            <person name="Daum C."/>
            <person name="Ezra D."/>
            <person name="Gonzalez J."/>
            <person name="Henrissat B."/>
            <person name="Kuo A."/>
            <person name="Liang C."/>
            <person name="Lipzen A."/>
            <person name="Lutzoni F."/>
            <person name="Magnuson J."/>
            <person name="Mondo S."/>
            <person name="Nolan M."/>
            <person name="Ohm R."/>
            <person name="Pangilinan J."/>
            <person name="Park H.-J."/>
            <person name="Ramirez L."/>
            <person name="Alfaro M."/>
            <person name="Sun H."/>
            <person name="Tritt A."/>
            <person name="Yoshinaga Y."/>
            <person name="Zwiers L.-H."/>
            <person name="Turgeon B."/>
            <person name="Goodwin S."/>
            <person name="Spatafora J."/>
            <person name="Crous P."/>
            <person name="Grigoriev I."/>
        </authorList>
    </citation>
    <scope>NUCLEOTIDE SEQUENCE [LARGE SCALE GENOMIC DNA]</scope>
    <source>
        <strain evidence="11">CBS 304.66</strain>
    </source>
</reference>
<comment type="similarity">
    <text evidence="2">Belongs to the sirtuin family. Class I subfamily.</text>
</comment>
<evidence type="ECO:0000259" key="9">
    <source>
        <dbReference type="PROSITE" id="PS50305"/>
    </source>
</evidence>
<feature type="compositionally biased region" description="Basic and acidic residues" evidence="8">
    <location>
        <begin position="88"/>
        <end position="107"/>
    </location>
</feature>
<accession>A0A9P4K2M1</accession>
<dbReference type="GO" id="GO:0046872">
    <property type="term" value="F:metal ion binding"/>
    <property type="evidence" value="ECO:0007669"/>
    <property type="project" value="UniProtKB-KW"/>
</dbReference>
<evidence type="ECO:0000256" key="2">
    <source>
        <dbReference type="ARBA" id="ARBA00006924"/>
    </source>
</evidence>
<evidence type="ECO:0000256" key="4">
    <source>
        <dbReference type="ARBA" id="ARBA00022723"/>
    </source>
</evidence>
<evidence type="ECO:0000313" key="10">
    <source>
        <dbReference type="EMBL" id="KAF2260766.1"/>
    </source>
</evidence>
<feature type="binding site" evidence="7">
    <location>
        <position position="247"/>
    </location>
    <ligand>
        <name>Zn(2+)</name>
        <dbReference type="ChEBI" id="CHEBI:29105"/>
    </ligand>
</feature>
<gene>
    <name evidence="10" type="ORF">CC78DRAFT_584433</name>
</gene>
<dbReference type="InterPro" id="IPR050134">
    <property type="entry name" value="NAD-dep_sirtuin_deacylases"/>
</dbReference>
<feature type="binding site" evidence="7">
    <location>
        <position position="244"/>
    </location>
    <ligand>
        <name>Zn(2+)</name>
        <dbReference type="ChEBI" id="CHEBI:29105"/>
    </ligand>
</feature>
<dbReference type="InterPro" id="IPR029035">
    <property type="entry name" value="DHS-like_NAD/FAD-binding_dom"/>
</dbReference>